<accession>A0ABX2ZSF6</accession>
<name>A0ABX2ZSF6_9BACI</name>
<feature type="transmembrane region" description="Helical" evidence="1">
    <location>
        <begin position="117"/>
        <end position="135"/>
    </location>
</feature>
<comment type="caution">
    <text evidence="2">The sequence shown here is derived from an EMBL/GenBank/DDBJ whole genome shotgun (WGS) entry which is preliminary data.</text>
</comment>
<keyword evidence="1" id="KW-0812">Transmembrane</keyword>
<keyword evidence="1" id="KW-0472">Membrane</keyword>
<reference evidence="2 3" key="1">
    <citation type="submission" date="2016-07" db="EMBL/GenBank/DDBJ databases">
        <authorList>
            <person name="Townsley L."/>
            <person name="Shank E.A."/>
        </authorList>
    </citation>
    <scope>NUCLEOTIDE SEQUENCE [LARGE SCALE GENOMIC DNA]</scope>
    <source>
        <strain evidence="2 3">CH01</strain>
    </source>
</reference>
<keyword evidence="3" id="KW-1185">Reference proteome</keyword>
<evidence type="ECO:0000256" key="1">
    <source>
        <dbReference type="SAM" id="Phobius"/>
    </source>
</evidence>
<dbReference type="Proteomes" id="UP000094580">
    <property type="component" value="Unassembled WGS sequence"/>
</dbReference>
<feature type="transmembrane region" description="Helical" evidence="1">
    <location>
        <begin position="93"/>
        <end position="111"/>
    </location>
</feature>
<feature type="transmembrane region" description="Helical" evidence="1">
    <location>
        <begin position="37"/>
        <end position="59"/>
    </location>
</feature>
<evidence type="ECO:0000313" key="2">
    <source>
        <dbReference type="EMBL" id="ODG92720.1"/>
    </source>
</evidence>
<evidence type="ECO:0000313" key="3">
    <source>
        <dbReference type="Proteomes" id="UP000094580"/>
    </source>
</evidence>
<organism evidence="2 3">
    <name type="scientific">Gottfriedia luciferensis</name>
    <dbReference type="NCBI Taxonomy" id="178774"/>
    <lineage>
        <taxon>Bacteria</taxon>
        <taxon>Bacillati</taxon>
        <taxon>Bacillota</taxon>
        <taxon>Bacilli</taxon>
        <taxon>Bacillales</taxon>
        <taxon>Bacillaceae</taxon>
        <taxon>Gottfriedia</taxon>
    </lineage>
</organism>
<feature type="transmembrane region" description="Helical" evidence="1">
    <location>
        <begin position="7"/>
        <end position="25"/>
    </location>
</feature>
<evidence type="ECO:0008006" key="4">
    <source>
        <dbReference type="Google" id="ProtNLM"/>
    </source>
</evidence>
<gene>
    <name evidence="2" type="ORF">BED47_18770</name>
</gene>
<keyword evidence="1" id="KW-1133">Transmembrane helix</keyword>
<dbReference type="RefSeq" id="WP_025568358.1">
    <property type="nucleotide sequence ID" value="NZ_MDKC01000006.1"/>
</dbReference>
<sequence length="143" mass="16276">MKKTNSIYYLTVVALVLLVGGIYFIKTNQNPQGLQQVLPYICFGLGCSFLSHGIGEILIRLVMKNNPVAAKQIEINKKDERNLAIANQAKAKAYDMMVIVFGALILAFSLMDIDFKKLVLLVIAYLFFLGYNSYYRLKFYKEM</sequence>
<dbReference type="EMBL" id="MDKC01000006">
    <property type="protein sequence ID" value="ODG92720.1"/>
    <property type="molecule type" value="Genomic_DNA"/>
</dbReference>
<proteinExistence type="predicted"/>
<protein>
    <recommendedName>
        <fullName evidence="4">DUF2178 domain-containing protein</fullName>
    </recommendedName>
</protein>